<evidence type="ECO:0000256" key="1">
    <source>
        <dbReference type="SAM" id="MobiDB-lite"/>
    </source>
</evidence>
<name>A0A699XSI6_TANCI</name>
<accession>A0A699XSI6</accession>
<reference evidence="2" key="1">
    <citation type="journal article" date="2019" name="Sci. Rep.">
        <title>Draft genome of Tanacetum cinerariifolium, the natural source of mosquito coil.</title>
        <authorList>
            <person name="Yamashiro T."/>
            <person name="Shiraishi A."/>
            <person name="Satake H."/>
            <person name="Nakayama K."/>
        </authorList>
    </citation>
    <scope>NUCLEOTIDE SEQUENCE</scope>
</reference>
<gene>
    <name evidence="2" type="ORF">Tci_931850</name>
</gene>
<sequence>QDGRRQDEEGRARHEACGEEEQEALDHTRGTGMVALHGV</sequence>
<comment type="caution">
    <text evidence="2">The sequence shown here is derived from an EMBL/GenBank/DDBJ whole genome shotgun (WGS) entry which is preliminary data.</text>
</comment>
<feature type="compositionally biased region" description="Basic and acidic residues" evidence="1">
    <location>
        <begin position="1"/>
        <end position="17"/>
    </location>
</feature>
<evidence type="ECO:0000313" key="2">
    <source>
        <dbReference type="EMBL" id="GFD59881.1"/>
    </source>
</evidence>
<organism evidence="2">
    <name type="scientific">Tanacetum cinerariifolium</name>
    <name type="common">Dalmatian daisy</name>
    <name type="synonym">Chrysanthemum cinerariifolium</name>
    <dbReference type="NCBI Taxonomy" id="118510"/>
    <lineage>
        <taxon>Eukaryota</taxon>
        <taxon>Viridiplantae</taxon>
        <taxon>Streptophyta</taxon>
        <taxon>Embryophyta</taxon>
        <taxon>Tracheophyta</taxon>
        <taxon>Spermatophyta</taxon>
        <taxon>Magnoliopsida</taxon>
        <taxon>eudicotyledons</taxon>
        <taxon>Gunneridae</taxon>
        <taxon>Pentapetalae</taxon>
        <taxon>asterids</taxon>
        <taxon>campanulids</taxon>
        <taxon>Asterales</taxon>
        <taxon>Asteraceae</taxon>
        <taxon>Asteroideae</taxon>
        <taxon>Anthemideae</taxon>
        <taxon>Anthemidinae</taxon>
        <taxon>Tanacetum</taxon>
    </lineage>
</organism>
<feature type="non-terminal residue" evidence="2">
    <location>
        <position position="1"/>
    </location>
</feature>
<dbReference type="EMBL" id="BKCJ011870551">
    <property type="protein sequence ID" value="GFD59881.1"/>
    <property type="molecule type" value="Genomic_DNA"/>
</dbReference>
<feature type="region of interest" description="Disordered" evidence="1">
    <location>
        <begin position="1"/>
        <end position="39"/>
    </location>
</feature>
<dbReference type="AlphaFoldDB" id="A0A699XSI6"/>
<proteinExistence type="predicted"/>
<protein>
    <submittedName>
        <fullName evidence="2">Uncharacterized protein</fullName>
    </submittedName>
</protein>